<name>A0A6S6TU38_9BACT</name>
<accession>A0A6S6TU38</accession>
<protein>
    <recommendedName>
        <fullName evidence="1">MAE-28990/MAE-18760-like HEPN domain-containing protein</fullName>
    </recommendedName>
</protein>
<dbReference type="InterPro" id="IPR040788">
    <property type="entry name" value="HEPN_MAE_28990"/>
</dbReference>
<sequence length="234" mass="27368">MDVIISEFEEKVSEIDEYVFFVQRTVHLRGFTIATDRVQVSSTVHNILKSNLFLLLSNLVEASFKNALEKLCIQITSENITYNKVIPEIKKLWIEKKYKNFENVKIPKNMQKSEFVMNIINSITEDIIEIKFYTDEEKRKNDDISGNVDAREINKINMKYGAKILTQPSISTQSLLTVKIQRNNLAHGDESFSECGRNYTLTELEEIKNESIDYMRFILNHIKEVIENKQYIVE</sequence>
<feature type="domain" description="MAE-28990/MAE-18760-like HEPN" evidence="1">
    <location>
        <begin position="3"/>
        <end position="231"/>
    </location>
</feature>
<proteinExistence type="predicted"/>
<dbReference type="AlphaFoldDB" id="A0A6S6TU38"/>
<evidence type="ECO:0000259" key="1">
    <source>
        <dbReference type="Pfam" id="PF18737"/>
    </source>
</evidence>
<dbReference type="EMBL" id="CACVAZ010000145">
    <property type="protein sequence ID" value="CAA6821707.1"/>
    <property type="molecule type" value="Genomic_DNA"/>
</dbReference>
<organism evidence="2">
    <name type="scientific">uncultured Sulfurovum sp</name>
    <dbReference type="NCBI Taxonomy" id="269237"/>
    <lineage>
        <taxon>Bacteria</taxon>
        <taxon>Pseudomonadati</taxon>
        <taxon>Campylobacterota</taxon>
        <taxon>Epsilonproteobacteria</taxon>
        <taxon>Campylobacterales</taxon>
        <taxon>Sulfurovaceae</taxon>
        <taxon>Sulfurovum</taxon>
        <taxon>environmental samples</taxon>
    </lineage>
</organism>
<gene>
    <name evidence="2" type="ORF">HELGO_WM49847</name>
</gene>
<reference evidence="2" key="1">
    <citation type="submission" date="2020-01" db="EMBL/GenBank/DDBJ databases">
        <authorList>
            <person name="Meier V. D."/>
            <person name="Meier V D."/>
        </authorList>
    </citation>
    <scope>NUCLEOTIDE SEQUENCE</scope>
    <source>
        <strain evidence="2">HLG_WM_MAG_02</strain>
    </source>
</reference>
<evidence type="ECO:0000313" key="2">
    <source>
        <dbReference type="EMBL" id="CAA6821707.1"/>
    </source>
</evidence>
<dbReference type="Pfam" id="PF18737">
    <property type="entry name" value="HEPN_MAE_28990"/>
    <property type="match status" value="1"/>
</dbReference>